<sequence length="51" mass="5862">MEGVMVVAETQQTEKEKRVRVSGTRRTDEHRLSLYEMKTTVTGGSFTLHCF</sequence>
<evidence type="ECO:0000313" key="3">
    <source>
        <dbReference type="Proteomes" id="UP000503349"/>
    </source>
</evidence>
<dbReference type="AlphaFoldDB" id="A0A6G1PL10"/>
<proteinExistence type="predicted"/>
<dbReference type="EMBL" id="CM015717">
    <property type="protein sequence ID" value="KAF3690942.1"/>
    <property type="molecule type" value="Genomic_DNA"/>
</dbReference>
<keyword evidence="3" id="KW-1185">Reference proteome</keyword>
<name>A0A6G1PL10_CHAAH</name>
<reference evidence="2 3" key="1">
    <citation type="submission" date="2019-02" db="EMBL/GenBank/DDBJ databases">
        <title>Opniocepnalus argus genome.</title>
        <authorList>
            <person name="Zhou C."/>
            <person name="Xiao S."/>
        </authorList>
    </citation>
    <scope>NUCLEOTIDE SEQUENCE [LARGE SCALE GENOMIC DNA]</scope>
    <source>
        <strain evidence="2">OARG1902GOOAL</strain>
        <tissue evidence="2">Muscle</tissue>
    </source>
</reference>
<feature type="region of interest" description="Disordered" evidence="1">
    <location>
        <begin position="1"/>
        <end position="26"/>
    </location>
</feature>
<gene>
    <name evidence="2" type="ORF">EXN66_Car006616</name>
</gene>
<organism evidence="2 3">
    <name type="scientific">Channa argus</name>
    <name type="common">Northern snakehead</name>
    <name type="synonym">Ophicephalus argus</name>
    <dbReference type="NCBI Taxonomy" id="215402"/>
    <lineage>
        <taxon>Eukaryota</taxon>
        <taxon>Metazoa</taxon>
        <taxon>Chordata</taxon>
        <taxon>Craniata</taxon>
        <taxon>Vertebrata</taxon>
        <taxon>Euteleostomi</taxon>
        <taxon>Actinopterygii</taxon>
        <taxon>Neopterygii</taxon>
        <taxon>Teleostei</taxon>
        <taxon>Neoteleostei</taxon>
        <taxon>Acanthomorphata</taxon>
        <taxon>Anabantaria</taxon>
        <taxon>Anabantiformes</taxon>
        <taxon>Channoidei</taxon>
        <taxon>Channidae</taxon>
        <taxon>Channa</taxon>
    </lineage>
</organism>
<evidence type="ECO:0000256" key="1">
    <source>
        <dbReference type="SAM" id="MobiDB-lite"/>
    </source>
</evidence>
<feature type="compositionally biased region" description="Basic and acidic residues" evidence="1">
    <location>
        <begin position="12"/>
        <end position="26"/>
    </location>
</feature>
<accession>A0A6G1PL10</accession>
<dbReference type="Proteomes" id="UP000503349">
    <property type="component" value="Chromosome 6"/>
</dbReference>
<reference evidence="3" key="2">
    <citation type="submission" date="2019-02" db="EMBL/GenBank/DDBJ databases">
        <title>Opniocepnalus argus Var Kimnra genome.</title>
        <authorList>
            <person name="Zhou C."/>
            <person name="Xiao S."/>
        </authorList>
    </citation>
    <scope>NUCLEOTIDE SEQUENCE [LARGE SCALE GENOMIC DNA]</scope>
</reference>
<protein>
    <submittedName>
        <fullName evidence="2">Uncharacterized protein</fullName>
    </submittedName>
</protein>
<evidence type="ECO:0000313" key="2">
    <source>
        <dbReference type="EMBL" id="KAF3690942.1"/>
    </source>
</evidence>